<organism evidence="8 9">
    <name type="scientific">Kroppenstedtia guangzhouensis</name>
    <dbReference type="NCBI Taxonomy" id="1274356"/>
    <lineage>
        <taxon>Bacteria</taxon>
        <taxon>Bacillati</taxon>
        <taxon>Bacillota</taxon>
        <taxon>Bacilli</taxon>
        <taxon>Bacillales</taxon>
        <taxon>Thermoactinomycetaceae</taxon>
        <taxon>Kroppenstedtia</taxon>
    </lineage>
</organism>
<comment type="caution">
    <text evidence="8">The sequence shown here is derived from an EMBL/GenBank/DDBJ whole genome shotgun (WGS) entry which is preliminary data.</text>
</comment>
<accession>A0ABQ1H0T6</accession>
<dbReference type="EMBL" id="BMEX01000016">
    <property type="protein sequence ID" value="GGA54776.1"/>
    <property type="molecule type" value="Genomic_DNA"/>
</dbReference>
<dbReference type="Gene3D" id="3.30.300.30">
    <property type="match status" value="1"/>
</dbReference>
<keyword evidence="1 5" id="KW-0474">Menaquinone biosynthesis</keyword>
<evidence type="ECO:0000256" key="5">
    <source>
        <dbReference type="HAMAP-Rule" id="MF_00731"/>
    </source>
</evidence>
<dbReference type="CDD" id="cd05912">
    <property type="entry name" value="OSB_CoA_lg"/>
    <property type="match status" value="1"/>
</dbReference>
<comment type="function">
    <text evidence="5">Converts 2-succinylbenzoate (OSB) to 2-succinylbenzoyl-CoA (OSB-CoA).</text>
</comment>
<keyword evidence="3 5" id="KW-0547">Nucleotide-binding</keyword>
<protein>
    <recommendedName>
        <fullName evidence="5">2-succinylbenzoate--CoA ligase</fullName>
        <ecNumber evidence="5">6.2.1.26</ecNumber>
    </recommendedName>
    <alternativeName>
        <fullName evidence="5">o-succinylbenzoyl-CoA synthetase</fullName>
        <shortName evidence="5">OSB-CoA synthetase</shortName>
    </alternativeName>
</protein>
<dbReference type="InterPro" id="IPR010192">
    <property type="entry name" value="MenE"/>
</dbReference>
<comment type="pathway">
    <text evidence="5">Quinol/quinone metabolism; 1,4-dihydroxy-2-naphthoate biosynthesis; 1,4-dihydroxy-2-naphthoate from chorismate: step 5/7.</text>
</comment>
<evidence type="ECO:0000256" key="4">
    <source>
        <dbReference type="ARBA" id="ARBA00022840"/>
    </source>
</evidence>
<dbReference type="GO" id="GO:0016874">
    <property type="term" value="F:ligase activity"/>
    <property type="evidence" value="ECO:0007669"/>
    <property type="project" value="UniProtKB-KW"/>
</dbReference>
<dbReference type="PANTHER" id="PTHR43201:SF5">
    <property type="entry name" value="MEDIUM-CHAIN ACYL-COA LIGASE ACSF2, MITOCHONDRIAL"/>
    <property type="match status" value="1"/>
</dbReference>
<keyword evidence="4 5" id="KW-0067">ATP-binding</keyword>
<dbReference type="InterPro" id="IPR045851">
    <property type="entry name" value="AMP-bd_C_sf"/>
</dbReference>
<dbReference type="InterPro" id="IPR042099">
    <property type="entry name" value="ANL_N_sf"/>
</dbReference>
<evidence type="ECO:0000259" key="7">
    <source>
        <dbReference type="Pfam" id="PF13193"/>
    </source>
</evidence>
<evidence type="ECO:0000256" key="2">
    <source>
        <dbReference type="ARBA" id="ARBA00022598"/>
    </source>
</evidence>
<dbReference type="Pfam" id="PF00501">
    <property type="entry name" value="AMP-binding"/>
    <property type="match status" value="1"/>
</dbReference>
<dbReference type="Gene3D" id="3.40.50.12780">
    <property type="entry name" value="N-terminal domain of ligase-like"/>
    <property type="match status" value="1"/>
</dbReference>
<comment type="similarity">
    <text evidence="5">Belongs to the ATP-dependent AMP-binding enzyme family. MenE subfamily.</text>
</comment>
<dbReference type="InterPro" id="IPR020845">
    <property type="entry name" value="AMP-binding_CS"/>
</dbReference>
<evidence type="ECO:0000313" key="9">
    <source>
        <dbReference type="Proteomes" id="UP000617979"/>
    </source>
</evidence>
<evidence type="ECO:0000313" key="8">
    <source>
        <dbReference type="EMBL" id="GGA54776.1"/>
    </source>
</evidence>
<name>A0ABQ1H0T6_9BACL</name>
<feature type="domain" description="AMP-binding enzyme C-terminal" evidence="7">
    <location>
        <begin position="408"/>
        <end position="483"/>
    </location>
</feature>
<dbReference type="Pfam" id="PF13193">
    <property type="entry name" value="AMP-binding_C"/>
    <property type="match status" value="1"/>
</dbReference>
<dbReference type="PROSITE" id="PS00455">
    <property type="entry name" value="AMP_BINDING"/>
    <property type="match status" value="1"/>
</dbReference>
<dbReference type="NCBIfam" id="TIGR01923">
    <property type="entry name" value="menE"/>
    <property type="match status" value="1"/>
</dbReference>
<proteinExistence type="inferred from homology"/>
<evidence type="ECO:0000256" key="3">
    <source>
        <dbReference type="ARBA" id="ARBA00022741"/>
    </source>
</evidence>
<keyword evidence="9" id="KW-1185">Reference proteome</keyword>
<dbReference type="SUPFAM" id="SSF56801">
    <property type="entry name" value="Acetyl-CoA synthetase-like"/>
    <property type="match status" value="1"/>
</dbReference>
<reference evidence="9" key="1">
    <citation type="journal article" date="2019" name="Int. J. Syst. Evol. Microbiol.">
        <title>The Global Catalogue of Microorganisms (GCM) 10K type strain sequencing project: providing services to taxonomists for standard genome sequencing and annotation.</title>
        <authorList>
            <consortium name="The Broad Institute Genomics Platform"/>
            <consortium name="The Broad Institute Genome Sequencing Center for Infectious Disease"/>
            <person name="Wu L."/>
            <person name="Ma J."/>
        </authorList>
    </citation>
    <scope>NUCLEOTIDE SEQUENCE [LARGE SCALE GENOMIC DNA]</scope>
    <source>
        <strain evidence="9">CGMCC 1.12404</strain>
    </source>
</reference>
<dbReference type="InterPro" id="IPR025110">
    <property type="entry name" value="AMP-bd_C"/>
</dbReference>
<comment type="pathway">
    <text evidence="5">Quinol/quinone metabolism; menaquinone biosynthesis.</text>
</comment>
<gene>
    <name evidence="5 8" type="primary">menE</name>
    <name evidence="8" type="ORF">GCM10007416_30000</name>
</gene>
<dbReference type="EC" id="6.2.1.26" evidence="5"/>
<comment type="catalytic activity">
    <reaction evidence="5">
        <text>2-succinylbenzoate + ATP + CoA = 2-succinylbenzoyl-CoA + AMP + diphosphate</text>
        <dbReference type="Rhea" id="RHEA:17009"/>
        <dbReference type="ChEBI" id="CHEBI:18325"/>
        <dbReference type="ChEBI" id="CHEBI:30616"/>
        <dbReference type="ChEBI" id="CHEBI:33019"/>
        <dbReference type="ChEBI" id="CHEBI:57287"/>
        <dbReference type="ChEBI" id="CHEBI:57364"/>
        <dbReference type="ChEBI" id="CHEBI:456215"/>
        <dbReference type="EC" id="6.2.1.26"/>
    </reaction>
</comment>
<dbReference type="HAMAP" id="MF_00731">
    <property type="entry name" value="MenE"/>
    <property type="match status" value="1"/>
</dbReference>
<dbReference type="NCBIfam" id="NF002966">
    <property type="entry name" value="PRK03640.1"/>
    <property type="match status" value="1"/>
</dbReference>
<keyword evidence="2 5" id="KW-0436">Ligase</keyword>
<dbReference type="InterPro" id="IPR000873">
    <property type="entry name" value="AMP-dep_synth/lig_dom"/>
</dbReference>
<dbReference type="RefSeq" id="WP_229736149.1">
    <property type="nucleotide sequence ID" value="NZ_BMEX01000016.1"/>
</dbReference>
<evidence type="ECO:0000259" key="6">
    <source>
        <dbReference type="Pfam" id="PF00501"/>
    </source>
</evidence>
<sequence>MLYNNGTEMPHWLAKRASLTPERIALICEGEEWTFRRLEEEAGRMARRLAGWGLKKGDRVVLLMGNGLHMVTLIHAVTRLGAVVVPLNTRLAPEEIAWQVEDVGARMWVVDEDHEPKAAATWRSFGTTAYTWEELTRFPEKEMELPSRLSLKDLHTIMYTSGTTGRPKGVMLTWGNHWWSAIASVLNLGLDPRDRWLASVPLFHMSGLSILMRSLIYGMTAVIHPAFDPAAANRSIRGEGVSIVSVVGTMLSRMLEDLGEKFYPDHFRCMLLGGGPAPKSLLERCKEKGVPVFQTYGMTETASQIVTLAPEDSLRKLGSAGKPLFPSELRIVKEGVDLPPGEAGEIVVRGPNVTGGYWKRPDATMEAIREGWLYTGDLGYLDEEGFLYVLDRRTDLIISGGENVYPAEVEAVLTAHPAVEEAGVTGRSHEVWGQVPIGFVRLKAGESITEEELLHYCGERLARYKVPIRIYFVSHLPKNASNKLLRRELLQLIPKEGKGGRDW</sequence>
<feature type="domain" description="AMP-dependent synthetase/ligase" evidence="6">
    <location>
        <begin position="14"/>
        <end position="358"/>
    </location>
</feature>
<dbReference type="Proteomes" id="UP000617979">
    <property type="component" value="Unassembled WGS sequence"/>
</dbReference>
<evidence type="ECO:0000256" key="1">
    <source>
        <dbReference type="ARBA" id="ARBA00022428"/>
    </source>
</evidence>
<dbReference type="PANTHER" id="PTHR43201">
    <property type="entry name" value="ACYL-COA SYNTHETASE"/>
    <property type="match status" value="1"/>
</dbReference>